<evidence type="ECO:0000313" key="2">
    <source>
        <dbReference type="Proteomes" id="UP000324222"/>
    </source>
</evidence>
<dbReference type="AlphaFoldDB" id="A0A5B7G4N1"/>
<proteinExistence type="predicted"/>
<accession>A0A5B7G4N1</accession>
<keyword evidence="2" id="KW-1185">Reference proteome</keyword>
<protein>
    <submittedName>
        <fullName evidence="1">Tyrosine decarboxylase</fullName>
    </submittedName>
</protein>
<evidence type="ECO:0000313" key="1">
    <source>
        <dbReference type="EMBL" id="MPC52529.1"/>
    </source>
</evidence>
<reference evidence="1 2" key="1">
    <citation type="submission" date="2019-05" db="EMBL/GenBank/DDBJ databases">
        <title>Another draft genome of Portunus trituberculatus and its Hox gene families provides insights of decapod evolution.</title>
        <authorList>
            <person name="Jeong J.-H."/>
            <person name="Song I."/>
            <person name="Kim S."/>
            <person name="Choi T."/>
            <person name="Kim D."/>
            <person name="Ryu S."/>
            <person name="Kim W."/>
        </authorList>
    </citation>
    <scope>NUCLEOTIDE SEQUENCE [LARGE SCALE GENOMIC DNA]</scope>
    <source>
        <tissue evidence="1">Muscle</tissue>
    </source>
</reference>
<name>A0A5B7G4N1_PORTR</name>
<gene>
    <name evidence="1" type="primary">tdc-1_1</name>
    <name evidence="1" type="ORF">E2C01_046400</name>
</gene>
<organism evidence="1 2">
    <name type="scientific">Portunus trituberculatus</name>
    <name type="common">Swimming crab</name>
    <name type="synonym">Neptunus trituberculatus</name>
    <dbReference type="NCBI Taxonomy" id="210409"/>
    <lineage>
        <taxon>Eukaryota</taxon>
        <taxon>Metazoa</taxon>
        <taxon>Ecdysozoa</taxon>
        <taxon>Arthropoda</taxon>
        <taxon>Crustacea</taxon>
        <taxon>Multicrustacea</taxon>
        <taxon>Malacostraca</taxon>
        <taxon>Eumalacostraca</taxon>
        <taxon>Eucarida</taxon>
        <taxon>Decapoda</taxon>
        <taxon>Pleocyemata</taxon>
        <taxon>Brachyura</taxon>
        <taxon>Eubrachyura</taxon>
        <taxon>Portunoidea</taxon>
        <taxon>Portunidae</taxon>
        <taxon>Portuninae</taxon>
        <taxon>Portunus</taxon>
    </lineage>
</organism>
<sequence length="79" mass="9317">MDHPGSYEPYHYAYRLPLDLFQSLSLQLKKPVEAEDEVVKAEKVRKQDASLQYKRSFFVRMVSDPKIYNPKIVRSLPCK</sequence>
<comment type="caution">
    <text evidence="1">The sequence shown here is derived from an EMBL/GenBank/DDBJ whole genome shotgun (WGS) entry which is preliminary data.</text>
</comment>
<dbReference type="EMBL" id="VSRR010010952">
    <property type="protein sequence ID" value="MPC52529.1"/>
    <property type="molecule type" value="Genomic_DNA"/>
</dbReference>
<dbReference type="Proteomes" id="UP000324222">
    <property type="component" value="Unassembled WGS sequence"/>
</dbReference>